<dbReference type="OrthoDB" id="9811557at2"/>
<dbReference type="PROSITE" id="PS51387">
    <property type="entry name" value="FAD_PCMH"/>
    <property type="match status" value="1"/>
</dbReference>
<dbReference type="PROSITE" id="PS51379">
    <property type="entry name" value="4FE4S_FER_2"/>
    <property type="match status" value="1"/>
</dbReference>
<proteinExistence type="inferred from homology"/>
<comment type="caution">
    <text evidence="10">The sequence shown here is derived from an EMBL/GenBank/DDBJ whole genome shotgun (WGS) entry which is preliminary data.</text>
</comment>
<dbReference type="GO" id="GO:0004458">
    <property type="term" value="F:D-lactate dehydrogenase (cytochrome) activity"/>
    <property type="evidence" value="ECO:0007669"/>
    <property type="project" value="UniProtKB-EC"/>
</dbReference>
<evidence type="ECO:0000256" key="7">
    <source>
        <dbReference type="ARBA" id="ARBA00038897"/>
    </source>
</evidence>
<dbReference type="GO" id="GO:1903457">
    <property type="term" value="P:lactate catabolic process"/>
    <property type="evidence" value="ECO:0007669"/>
    <property type="project" value="TreeGrafter"/>
</dbReference>
<comment type="cofactor">
    <cofactor evidence="1">
        <name>FAD</name>
        <dbReference type="ChEBI" id="CHEBI:57692"/>
    </cofactor>
</comment>
<dbReference type="SUPFAM" id="SSF46548">
    <property type="entry name" value="alpha-helical ferredoxin"/>
    <property type="match status" value="1"/>
</dbReference>
<dbReference type="InterPro" id="IPR016167">
    <property type="entry name" value="FAD-bd_PCMH_sub1"/>
</dbReference>
<dbReference type="Gene3D" id="1.10.1060.10">
    <property type="entry name" value="Alpha-helical ferredoxin"/>
    <property type="match status" value="1"/>
</dbReference>
<evidence type="ECO:0000259" key="9">
    <source>
        <dbReference type="PROSITE" id="PS51387"/>
    </source>
</evidence>
<dbReference type="SUPFAM" id="SSF56176">
    <property type="entry name" value="FAD-binding/transporter-associated domain-like"/>
    <property type="match status" value="1"/>
</dbReference>
<keyword evidence="11" id="KW-1185">Reference proteome</keyword>
<reference evidence="11" key="2">
    <citation type="submission" date="2019-01" db="EMBL/GenBank/DDBJ databases">
        <title>Genome sequence of Desulfonema ishimotonii strain Tokyo 01.</title>
        <authorList>
            <person name="Fukui M."/>
        </authorList>
    </citation>
    <scope>NUCLEOTIDE SEQUENCE [LARGE SCALE GENOMIC DNA]</scope>
    <source>
        <strain evidence="11">Tokyo 01</strain>
    </source>
</reference>
<dbReference type="GO" id="GO:0071949">
    <property type="term" value="F:FAD binding"/>
    <property type="evidence" value="ECO:0007669"/>
    <property type="project" value="InterPro"/>
</dbReference>
<dbReference type="EC" id="1.1.2.4" evidence="7"/>
<evidence type="ECO:0000313" key="10">
    <source>
        <dbReference type="EMBL" id="GBC62442.1"/>
    </source>
</evidence>
<dbReference type="InterPro" id="IPR016164">
    <property type="entry name" value="FAD-linked_Oxase-like_C"/>
</dbReference>
<dbReference type="InterPro" id="IPR016169">
    <property type="entry name" value="FAD-bd_PCMH_sub2"/>
</dbReference>
<dbReference type="RefSeq" id="WP_124329607.1">
    <property type="nucleotide sequence ID" value="NZ_BEXT01000001.1"/>
</dbReference>
<feature type="domain" description="FAD-binding PCMH-type" evidence="9">
    <location>
        <begin position="39"/>
        <end position="268"/>
    </location>
</feature>
<reference evidence="11" key="1">
    <citation type="submission" date="2017-11" db="EMBL/GenBank/DDBJ databases">
        <authorList>
            <person name="Watanabe M."/>
            <person name="Kojima H."/>
        </authorList>
    </citation>
    <scope>NUCLEOTIDE SEQUENCE [LARGE SCALE GENOMIC DNA]</scope>
    <source>
        <strain evidence="11">Tokyo 01</strain>
    </source>
</reference>
<evidence type="ECO:0000256" key="2">
    <source>
        <dbReference type="ARBA" id="ARBA00008000"/>
    </source>
</evidence>
<dbReference type="InterPro" id="IPR004017">
    <property type="entry name" value="Cys_rich_dom"/>
</dbReference>
<dbReference type="AlphaFoldDB" id="A0A401FZM6"/>
<dbReference type="Proteomes" id="UP000288096">
    <property type="component" value="Unassembled WGS sequence"/>
</dbReference>
<evidence type="ECO:0000256" key="1">
    <source>
        <dbReference type="ARBA" id="ARBA00001974"/>
    </source>
</evidence>
<dbReference type="Gene3D" id="3.30.43.10">
    <property type="entry name" value="Uridine Diphospho-n-acetylenolpyruvylglucosamine Reductase, domain 2"/>
    <property type="match status" value="1"/>
</dbReference>
<name>A0A401FZM6_9BACT</name>
<evidence type="ECO:0000256" key="3">
    <source>
        <dbReference type="ARBA" id="ARBA00022630"/>
    </source>
</evidence>
<dbReference type="InterPro" id="IPR017896">
    <property type="entry name" value="4Fe4S_Fe-S-bd"/>
</dbReference>
<dbReference type="SUPFAM" id="SSF55103">
    <property type="entry name" value="FAD-linked oxidases, C-terminal domain"/>
    <property type="match status" value="1"/>
</dbReference>
<dbReference type="Gene3D" id="3.30.70.2740">
    <property type="match status" value="1"/>
</dbReference>
<organism evidence="10 11">
    <name type="scientific">Desulfonema ishimotonii</name>
    <dbReference type="NCBI Taxonomy" id="45657"/>
    <lineage>
        <taxon>Bacteria</taxon>
        <taxon>Pseudomonadati</taxon>
        <taxon>Thermodesulfobacteriota</taxon>
        <taxon>Desulfobacteria</taxon>
        <taxon>Desulfobacterales</taxon>
        <taxon>Desulfococcaceae</taxon>
        <taxon>Desulfonema</taxon>
    </lineage>
</organism>
<keyword evidence="5" id="KW-0809">Transit peptide</keyword>
<protein>
    <recommendedName>
        <fullName evidence="7">D-lactate dehydrogenase (cytochrome)</fullName>
        <ecNumber evidence="7">1.1.2.4</ecNumber>
    </recommendedName>
</protein>
<accession>A0A401FZM6</accession>
<keyword evidence="3" id="KW-0285">Flavoprotein</keyword>
<sequence>MLTGKYMELYNRLRLEIPAERLIHDDLRTFAYGTDASVYRLIPRLIVRVESEAEVILTLKHCRDLALPVTFRAAGTSLSGQALTDSVMILMGTEGWRDYAISEDAGEIRLGAGILGAQANQYLSPYNRKIGPDPASVNSAKIGGIVANNACGMASGVIHNSMYTLKHMRIIFSDGTVLDTGDPESRRAFLRDKQEMVERVSALAARVKGDSAMTAKIREKYSIKNTCGYSVNALTDFDDPVDIIQHLMVGSEGTLGFISQVTFMTTYEAPRKATALMLFPTMARACEAVLLLKKCSVSAAELMDRVALRSVETKPGMPPHIRTLDDEAAALLVETRADDDAALQRQVDEIVAAFASFPLAHAVEFTTDAARIEALWNVRKGIFPSACSARKMGTSVIIEDIAVPIRHLENTLSDVQALFRKYEYESPVIWGHVFDGNVHFVLTPDLTDPEEVALYKKFMDEVVDLVVDRYNGSLKAEHGTGRNMAPFVEREWGPEIYAVMREIKAVFDPDGLINPDVIINDDPEGHLRNFKGMPVAHPLVDTCIECGFCERNCMSHDLTLSARQRIVLYREMTRLARSGADPTRLAALRRQFDYYGDQTCAADGLCALSCPVEIDTGRLIKDLRHAGLSATASRVAGAIGDHMDTVTTLTRWGLKVADRIHAVVGTDRMSQWARSLRKLSGDRLPLWTAWMPRNAEAISCMPVRRESRLRVVYFPACITRSMGPARYDDEQVALTRKTESLLRKAGYEIIYPKGMDRLCCGMPFASKGITDTAGKKARELGAALLAASENGEIPVLCDMSPCLYHMKETLDARLDLYEPIEFILKFLTSRLKFVKLPETVVIHTVCSAKKMGLEEKFRQLAEMCAETVVTPQITCCGFAGDRGFSYPELNAHGLRHLKEQIPESARHGYSTSRTCEIGLSRHGGISWQSVLYLVDRCTTPLD</sequence>
<dbReference type="Pfam" id="PF02754">
    <property type="entry name" value="CCG"/>
    <property type="match status" value="1"/>
</dbReference>
<dbReference type="EMBL" id="BEXT01000001">
    <property type="protein sequence ID" value="GBC62442.1"/>
    <property type="molecule type" value="Genomic_DNA"/>
</dbReference>
<evidence type="ECO:0000259" key="8">
    <source>
        <dbReference type="PROSITE" id="PS51379"/>
    </source>
</evidence>
<dbReference type="PANTHER" id="PTHR11748">
    <property type="entry name" value="D-LACTATE DEHYDROGENASE"/>
    <property type="match status" value="1"/>
</dbReference>
<dbReference type="Pfam" id="PF01565">
    <property type="entry name" value="FAD_binding_4"/>
    <property type="match status" value="1"/>
</dbReference>
<comment type="similarity">
    <text evidence="2">Belongs to the FAD-binding oxidoreductase/transferase type 4 family.</text>
</comment>
<dbReference type="InterPro" id="IPR004113">
    <property type="entry name" value="FAD-bd_oxidored_4_C"/>
</dbReference>
<keyword evidence="6" id="KW-0560">Oxidoreductase</keyword>
<dbReference type="InterPro" id="IPR016166">
    <property type="entry name" value="FAD-bd_PCMH"/>
</dbReference>
<dbReference type="GO" id="GO:0008720">
    <property type="term" value="F:D-lactate dehydrogenase (NAD+) activity"/>
    <property type="evidence" value="ECO:0007669"/>
    <property type="project" value="TreeGrafter"/>
</dbReference>
<dbReference type="Gene3D" id="3.30.70.2190">
    <property type="match status" value="1"/>
</dbReference>
<dbReference type="PANTHER" id="PTHR11748:SF111">
    <property type="entry name" value="D-LACTATE DEHYDROGENASE, MITOCHONDRIAL-RELATED"/>
    <property type="match status" value="1"/>
</dbReference>
<dbReference type="Gene3D" id="3.30.465.10">
    <property type="match status" value="1"/>
</dbReference>
<evidence type="ECO:0000256" key="4">
    <source>
        <dbReference type="ARBA" id="ARBA00022827"/>
    </source>
</evidence>
<dbReference type="InterPro" id="IPR016171">
    <property type="entry name" value="Vanillyl_alc_oxidase_C-sub2"/>
</dbReference>
<evidence type="ECO:0000313" key="11">
    <source>
        <dbReference type="Proteomes" id="UP000288096"/>
    </source>
</evidence>
<dbReference type="InterPro" id="IPR009051">
    <property type="entry name" value="Helical_ferredxn"/>
</dbReference>
<gene>
    <name evidence="10" type="ORF">DENIS_3414</name>
</gene>
<dbReference type="InterPro" id="IPR036318">
    <property type="entry name" value="FAD-bd_PCMH-like_sf"/>
</dbReference>
<keyword evidence="4" id="KW-0274">FAD</keyword>
<dbReference type="GO" id="GO:0051536">
    <property type="term" value="F:iron-sulfur cluster binding"/>
    <property type="evidence" value="ECO:0007669"/>
    <property type="project" value="InterPro"/>
</dbReference>
<dbReference type="InterPro" id="IPR006094">
    <property type="entry name" value="Oxid_FAD_bind_N"/>
</dbReference>
<evidence type="ECO:0000256" key="6">
    <source>
        <dbReference type="ARBA" id="ARBA00023002"/>
    </source>
</evidence>
<dbReference type="Gene3D" id="1.10.45.10">
    <property type="entry name" value="Vanillyl-alcohol Oxidase, Chain A, domain 4"/>
    <property type="match status" value="1"/>
</dbReference>
<dbReference type="Pfam" id="PF02913">
    <property type="entry name" value="FAD-oxidase_C"/>
    <property type="match status" value="1"/>
</dbReference>
<feature type="domain" description="4Fe-4S ferredoxin-type" evidence="8">
    <location>
        <begin position="532"/>
        <end position="563"/>
    </location>
</feature>
<evidence type="ECO:0000256" key="5">
    <source>
        <dbReference type="ARBA" id="ARBA00022946"/>
    </source>
</evidence>